<dbReference type="InterPro" id="IPR012861">
    <property type="entry name" value="DUF1634"/>
</dbReference>
<dbReference type="Pfam" id="PF07843">
    <property type="entry name" value="DUF1634"/>
    <property type="match status" value="1"/>
</dbReference>
<protein>
    <submittedName>
        <fullName evidence="3">Predicted membrane protein</fullName>
    </submittedName>
</protein>
<keyword evidence="2" id="KW-1133">Transmembrane helix</keyword>
<feature type="transmembrane region" description="Helical" evidence="2">
    <location>
        <begin position="123"/>
        <end position="142"/>
    </location>
</feature>
<dbReference type="PATRIC" id="fig|1303518.3.peg.1365"/>
<keyword evidence="2" id="KW-0812">Transmembrane</keyword>
<feature type="region of interest" description="Disordered" evidence="1">
    <location>
        <begin position="1"/>
        <end position="20"/>
    </location>
</feature>
<dbReference type="STRING" id="454171.CP488_02760"/>
<gene>
    <name evidence="3" type="ORF">CCALI_01335</name>
</gene>
<keyword evidence="2" id="KW-0472">Membrane</keyword>
<dbReference type="HOGENOM" id="CLU_140339_0_0_0"/>
<sequence length="144" mass="16338">MKEGQETLPPKPVEKTRAPNQDWRDEQVEIVIGNLLRIGVLFSAAVVFIGGIIYLFEYGNQKIHYHTFRGEPPELRSVTGVIHYALQGHGRGIIQLGLLLLVATPIARVIFSIYAFIREKDRLYVVVTLIVLAILLYSLIWGHF</sequence>
<keyword evidence="4" id="KW-1185">Reference proteome</keyword>
<evidence type="ECO:0000313" key="4">
    <source>
        <dbReference type="Proteomes" id="UP000014227"/>
    </source>
</evidence>
<dbReference type="EMBL" id="HF951689">
    <property type="protein sequence ID" value="CCW35153.1"/>
    <property type="molecule type" value="Genomic_DNA"/>
</dbReference>
<dbReference type="AlphaFoldDB" id="S0EYS1"/>
<organism evidence="3 4">
    <name type="scientific">Chthonomonas calidirosea (strain DSM 23976 / ICMP 18418 / T49)</name>
    <dbReference type="NCBI Taxonomy" id="1303518"/>
    <lineage>
        <taxon>Bacteria</taxon>
        <taxon>Bacillati</taxon>
        <taxon>Armatimonadota</taxon>
        <taxon>Chthonomonadia</taxon>
        <taxon>Chthonomonadales</taxon>
        <taxon>Chthonomonadaceae</taxon>
        <taxon>Chthonomonas</taxon>
    </lineage>
</organism>
<dbReference type="eggNOG" id="COG4272">
    <property type="taxonomic scope" value="Bacteria"/>
</dbReference>
<dbReference type="KEGG" id="ccz:CCALI_01335"/>
<accession>S0EYS1</accession>
<dbReference type="InParanoid" id="S0EYS1"/>
<evidence type="ECO:0000256" key="2">
    <source>
        <dbReference type="SAM" id="Phobius"/>
    </source>
</evidence>
<feature type="transmembrane region" description="Helical" evidence="2">
    <location>
        <begin position="35"/>
        <end position="56"/>
    </location>
</feature>
<evidence type="ECO:0000313" key="3">
    <source>
        <dbReference type="EMBL" id="CCW35153.1"/>
    </source>
</evidence>
<name>S0EYS1_CHTCT</name>
<reference evidence="4" key="1">
    <citation type="submission" date="2013-03" db="EMBL/GenBank/DDBJ databases">
        <title>Genome sequence of Chthonomonas calidirosea, the first sequenced genome from the Armatimonadetes phylum (formally candidate division OP10).</title>
        <authorList>
            <person name="Lee K.C.Y."/>
            <person name="Morgan X.C."/>
            <person name="Dunfield P.F."/>
            <person name="Tamas I."/>
            <person name="Houghton K.M."/>
            <person name="Vyssotski M."/>
            <person name="Ryan J.L.J."/>
            <person name="Lagutin K."/>
            <person name="McDonald I.R."/>
            <person name="Stott M.B."/>
        </authorList>
    </citation>
    <scope>NUCLEOTIDE SEQUENCE [LARGE SCALE GENOMIC DNA]</scope>
    <source>
        <strain evidence="4">DSM 23976 / ICMP 18418 / T49</strain>
    </source>
</reference>
<feature type="transmembrane region" description="Helical" evidence="2">
    <location>
        <begin position="96"/>
        <end position="117"/>
    </location>
</feature>
<dbReference type="Proteomes" id="UP000014227">
    <property type="component" value="Chromosome I"/>
</dbReference>
<dbReference type="RefSeq" id="WP_016482693.1">
    <property type="nucleotide sequence ID" value="NC_021487.1"/>
</dbReference>
<evidence type="ECO:0000256" key="1">
    <source>
        <dbReference type="SAM" id="MobiDB-lite"/>
    </source>
</evidence>
<proteinExistence type="predicted"/>